<feature type="compositionally biased region" description="Basic and acidic residues" evidence="1">
    <location>
        <begin position="114"/>
        <end position="126"/>
    </location>
</feature>
<dbReference type="RefSeq" id="WP_376878713.1">
    <property type="nucleotide sequence ID" value="NZ_JBHUHP010000016.1"/>
</dbReference>
<dbReference type="EMBL" id="JBHUHP010000016">
    <property type="protein sequence ID" value="MFD2093312.1"/>
    <property type="molecule type" value="Genomic_DNA"/>
</dbReference>
<feature type="region of interest" description="Disordered" evidence="1">
    <location>
        <begin position="112"/>
        <end position="148"/>
    </location>
</feature>
<keyword evidence="3" id="KW-1185">Reference proteome</keyword>
<protein>
    <recommendedName>
        <fullName evidence="4">Flagellar protein FlgN</fullName>
    </recommendedName>
</protein>
<dbReference type="Proteomes" id="UP001597402">
    <property type="component" value="Unassembled WGS sequence"/>
</dbReference>
<gene>
    <name evidence="2" type="ORF">ACFSHS_17255</name>
</gene>
<evidence type="ECO:0000313" key="3">
    <source>
        <dbReference type="Proteomes" id="UP001597402"/>
    </source>
</evidence>
<proteinExistence type="predicted"/>
<reference evidence="3" key="1">
    <citation type="journal article" date="2019" name="Int. J. Syst. Evol. Microbiol.">
        <title>The Global Catalogue of Microorganisms (GCM) 10K type strain sequencing project: providing services to taxonomists for standard genome sequencing and annotation.</title>
        <authorList>
            <consortium name="The Broad Institute Genomics Platform"/>
            <consortium name="The Broad Institute Genome Sequencing Center for Infectious Disease"/>
            <person name="Wu L."/>
            <person name="Ma J."/>
        </authorList>
    </citation>
    <scope>NUCLEOTIDE SEQUENCE [LARGE SCALE GENOMIC DNA]</scope>
    <source>
        <strain evidence="3">JCM 3338</strain>
    </source>
</reference>
<sequence length="148" mass="15925">MTSSDPLAEGARRADRFLTLLSTDEAAAHDLLDGMAEVRDLVYLGAGLTAVARNEAHTLPPAQRAQANTRQLRLGMLRDANRDDPDGLRTWLRRSGEEILLIRSQQAIANRVGAEARERTARRVADEALGGAGDGATGSLVRSPRPTS</sequence>
<accession>A0ABW4XEH1</accession>
<comment type="caution">
    <text evidence="2">The sequence shown here is derived from an EMBL/GenBank/DDBJ whole genome shotgun (WGS) entry which is preliminary data.</text>
</comment>
<name>A0ABW4XEH1_9ACTN</name>
<evidence type="ECO:0000313" key="2">
    <source>
        <dbReference type="EMBL" id="MFD2093312.1"/>
    </source>
</evidence>
<evidence type="ECO:0008006" key="4">
    <source>
        <dbReference type="Google" id="ProtNLM"/>
    </source>
</evidence>
<organism evidence="2 3">
    <name type="scientific">Blastococcus deserti</name>
    <dbReference type="NCBI Taxonomy" id="2259033"/>
    <lineage>
        <taxon>Bacteria</taxon>
        <taxon>Bacillati</taxon>
        <taxon>Actinomycetota</taxon>
        <taxon>Actinomycetes</taxon>
        <taxon>Geodermatophilales</taxon>
        <taxon>Geodermatophilaceae</taxon>
        <taxon>Blastococcus</taxon>
    </lineage>
</organism>
<evidence type="ECO:0000256" key="1">
    <source>
        <dbReference type="SAM" id="MobiDB-lite"/>
    </source>
</evidence>